<keyword evidence="1" id="KW-0732">Signal</keyword>
<feature type="signal peptide" evidence="1">
    <location>
        <begin position="1"/>
        <end position="18"/>
    </location>
</feature>
<accession>A0A8J2Y9Y4</accession>
<feature type="chain" id="PRO_5035213160" description="Lipoprotein" evidence="1">
    <location>
        <begin position="19"/>
        <end position="344"/>
    </location>
</feature>
<dbReference type="AlphaFoldDB" id="A0A8J2Y9Y4"/>
<sequence length="344" mass="39224">MKNYRKLIVLLLIFPFLACENEPVGEIGYTTDYILVDSELYHLMKRVAEPESGEGISCIQFNYSFPIFVFDGNQEFLRVEGVNNNEEFIFLLENLEEDESISLSYPMSGTTTSGEWIEINTNSELKEAIENCLKEEIISNCNQTLCELQCAWVITAFSNTTFEGAYFRNNADGTFNLYHTTNVYFGTWTTYFIEDQLYLNMHFIDDGVVAEAFNFEWELDYTSDEFMTLTAEGQTLSIGIDCELPCFEENYTQCEIEGSEGTANFALQQYVLCFGYNYGNSANHPLEFSFYETLENAQTGSNQISSTSYNNIENPQTIYFKSLDMQTGTTTGFGSFNIEAIPCN</sequence>
<evidence type="ECO:0000256" key="1">
    <source>
        <dbReference type="SAM" id="SignalP"/>
    </source>
</evidence>
<organism evidence="2 3">
    <name type="scientific">Planktosalinus lacus</name>
    <dbReference type="NCBI Taxonomy" id="1526573"/>
    <lineage>
        <taxon>Bacteria</taxon>
        <taxon>Pseudomonadati</taxon>
        <taxon>Bacteroidota</taxon>
        <taxon>Flavobacteriia</taxon>
        <taxon>Flavobacteriales</taxon>
        <taxon>Flavobacteriaceae</taxon>
        <taxon>Planktosalinus</taxon>
    </lineage>
</organism>
<evidence type="ECO:0008006" key="4">
    <source>
        <dbReference type="Google" id="ProtNLM"/>
    </source>
</evidence>
<proteinExistence type="predicted"/>
<dbReference type="RefSeq" id="WP_188440387.1">
    <property type="nucleotide sequence ID" value="NZ_BMGK01000004.1"/>
</dbReference>
<evidence type="ECO:0000313" key="2">
    <source>
        <dbReference type="EMBL" id="GGD89051.1"/>
    </source>
</evidence>
<gene>
    <name evidence="2" type="ORF">GCM10011312_11150</name>
</gene>
<name>A0A8J2Y9Y4_9FLAO</name>
<reference evidence="2" key="1">
    <citation type="journal article" date="2014" name="Int. J. Syst. Evol. Microbiol.">
        <title>Complete genome sequence of Corynebacterium casei LMG S-19264T (=DSM 44701T), isolated from a smear-ripened cheese.</title>
        <authorList>
            <consortium name="US DOE Joint Genome Institute (JGI-PGF)"/>
            <person name="Walter F."/>
            <person name="Albersmeier A."/>
            <person name="Kalinowski J."/>
            <person name="Ruckert C."/>
        </authorList>
    </citation>
    <scope>NUCLEOTIDE SEQUENCE</scope>
    <source>
        <strain evidence="2">CGMCC 1.12924</strain>
    </source>
</reference>
<keyword evidence="3" id="KW-1185">Reference proteome</keyword>
<comment type="caution">
    <text evidence="2">The sequence shown here is derived from an EMBL/GenBank/DDBJ whole genome shotgun (WGS) entry which is preliminary data.</text>
</comment>
<protein>
    <recommendedName>
        <fullName evidence="4">Lipoprotein</fullName>
    </recommendedName>
</protein>
<dbReference type="EMBL" id="BMGK01000004">
    <property type="protein sequence ID" value="GGD89051.1"/>
    <property type="molecule type" value="Genomic_DNA"/>
</dbReference>
<dbReference type="Proteomes" id="UP000652231">
    <property type="component" value="Unassembled WGS sequence"/>
</dbReference>
<reference evidence="2" key="2">
    <citation type="submission" date="2020-09" db="EMBL/GenBank/DDBJ databases">
        <authorList>
            <person name="Sun Q."/>
            <person name="Zhou Y."/>
        </authorList>
    </citation>
    <scope>NUCLEOTIDE SEQUENCE</scope>
    <source>
        <strain evidence="2">CGMCC 1.12924</strain>
    </source>
</reference>
<evidence type="ECO:0000313" key="3">
    <source>
        <dbReference type="Proteomes" id="UP000652231"/>
    </source>
</evidence>